<dbReference type="InterPro" id="IPR011042">
    <property type="entry name" value="6-blade_b-propeller_TolB-like"/>
</dbReference>
<accession>A0A840I1P9</accession>
<feature type="region of interest" description="Disordered" evidence="1">
    <location>
        <begin position="23"/>
        <end position="57"/>
    </location>
</feature>
<dbReference type="PROSITE" id="PS51257">
    <property type="entry name" value="PROKAR_LIPOPROTEIN"/>
    <property type="match status" value="1"/>
</dbReference>
<gene>
    <name evidence="4" type="ORF">GGQ59_000618</name>
</gene>
<dbReference type="PANTHER" id="PTHR19328">
    <property type="entry name" value="HEDGEHOG-INTERACTING PROTEIN"/>
    <property type="match status" value="1"/>
</dbReference>
<evidence type="ECO:0000313" key="5">
    <source>
        <dbReference type="Proteomes" id="UP000563524"/>
    </source>
</evidence>
<organism evidence="4 5">
    <name type="scientific">Parvularcula dongshanensis</name>
    <dbReference type="NCBI Taxonomy" id="1173995"/>
    <lineage>
        <taxon>Bacteria</taxon>
        <taxon>Pseudomonadati</taxon>
        <taxon>Pseudomonadota</taxon>
        <taxon>Alphaproteobacteria</taxon>
        <taxon>Parvularculales</taxon>
        <taxon>Parvularculaceae</taxon>
        <taxon>Parvularcula</taxon>
    </lineage>
</organism>
<feature type="chain" id="PRO_5032535065" evidence="2">
    <location>
        <begin position="23"/>
        <end position="410"/>
    </location>
</feature>
<feature type="compositionally biased region" description="Low complexity" evidence="1">
    <location>
        <begin position="26"/>
        <end position="38"/>
    </location>
</feature>
<evidence type="ECO:0000259" key="3">
    <source>
        <dbReference type="Pfam" id="PF07995"/>
    </source>
</evidence>
<dbReference type="EMBL" id="JACHOB010000001">
    <property type="protein sequence ID" value="MBB4658118.1"/>
    <property type="molecule type" value="Genomic_DNA"/>
</dbReference>
<sequence>MRSTLLTASVFALLACSGGSDAQTRAAASDPQQSSAQSGATIPSGERPEGGDDNAIAEPFKATPVANLAQPWAMTFLPDGRMLVTQKTGELLVVTQEGVKLGPVTGTPEVDYGGQGGLGDVALHPDFENNHVVYLSFVEAGEDDTRGAAVGRGELDLNSMSLKDFEVVWRQSEKVEGRGHFSHRIVFSPDGQYMFVSSGERQKFDPAQDMSNNLGSILRLNPDGTAAEGNPFADQGSPTDQIWSYGHRNILGLAFGPDGTLWEHEMGPKGGDEFQRIEEGENYGYPIVSNGDHYDGRPIPNHDTRPEFRAPDEFWNPVISPSSLIIYTGDRYEGWQNTALIGGLSSQALVHVTFDCELDGREICESERFQMDNRIREVEQGPDGLVWLLEDNGNDDGEGGRLLRLDPVQG</sequence>
<dbReference type="PANTHER" id="PTHR19328:SF75">
    <property type="entry name" value="ALDOSE SUGAR DEHYDROGENASE YLII"/>
    <property type="match status" value="1"/>
</dbReference>
<dbReference type="Gene3D" id="2.120.10.30">
    <property type="entry name" value="TolB, C-terminal domain"/>
    <property type="match status" value="1"/>
</dbReference>
<keyword evidence="2" id="KW-0732">Signal</keyword>
<comment type="caution">
    <text evidence="4">The sequence shown here is derived from an EMBL/GenBank/DDBJ whole genome shotgun (WGS) entry which is preliminary data.</text>
</comment>
<keyword evidence="5" id="KW-1185">Reference proteome</keyword>
<evidence type="ECO:0000313" key="4">
    <source>
        <dbReference type="EMBL" id="MBB4658118.1"/>
    </source>
</evidence>
<evidence type="ECO:0000256" key="2">
    <source>
        <dbReference type="SAM" id="SignalP"/>
    </source>
</evidence>
<feature type="domain" description="Glucose/Sorbosone dehydrogenase" evidence="3">
    <location>
        <begin position="68"/>
        <end position="394"/>
    </location>
</feature>
<feature type="signal peptide" evidence="2">
    <location>
        <begin position="1"/>
        <end position="22"/>
    </location>
</feature>
<name>A0A840I1P9_9PROT</name>
<dbReference type="RefSeq" id="WP_183815718.1">
    <property type="nucleotide sequence ID" value="NZ_JACHOB010000001.1"/>
</dbReference>
<proteinExistence type="predicted"/>
<reference evidence="4 5" key="1">
    <citation type="submission" date="2020-08" db="EMBL/GenBank/DDBJ databases">
        <title>Genomic Encyclopedia of Type Strains, Phase IV (KMG-IV): sequencing the most valuable type-strain genomes for metagenomic binning, comparative biology and taxonomic classification.</title>
        <authorList>
            <person name="Goeker M."/>
        </authorList>
    </citation>
    <scope>NUCLEOTIDE SEQUENCE [LARGE SCALE GENOMIC DNA]</scope>
    <source>
        <strain evidence="4 5">DSM 102850</strain>
    </source>
</reference>
<dbReference type="SUPFAM" id="SSF50952">
    <property type="entry name" value="Soluble quinoprotein glucose dehydrogenase"/>
    <property type="match status" value="1"/>
</dbReference>
<protein>
    <submittedName>
        <fullName evidence="4">Glucose/arabinose dehydrogenase</fullName>
    </submittedName>
</protein>
<evidence type="ECO:0000256" key="1">
    <source>
        <dbReference type="SAM" id="MobiDB-lite"/>
    </source>
</evidence>
<dbReference type="InterPro" id="IPR012938">
    <property type="entry name" value="Glc/Sorbosone_DH"/>
</dbReference>
<dbReference type="Pfam" id="PF07995">
    <property type="entry name" value="GSDH"/>
    <property type="match status" value="1"/>
</dbReference>
<dbReference type="AlphaFoldDB" id="A0A840I1P9"/>
<dbReference type="InterPro" id="IPR011041">
    <property type="entry name" value="Quinoprot_gluc/sorb_DH_b-prop"/>
</dbReference>
<dbReference type="Proteomes" id="UP000563524">
    <property type="component" value="Unassembled WGS sequence"/>
</dbReference>